<gene>
    <name evidence="9" type="ORF">D9V37_05680</name>
</gene>
<dbReference type="OrthoDB" id="4763248at2"/>
<evidence type="ECO:0000256" key="2">
    <source>
        <dbReference type="ARBA" id="ARBA00022630"/>
    </source>
</evidence>
<dbReference type="SUPFAM" id="SSF51905">
    <property type="entry name" value="FAD/NAD(P)-binding domain"/>
    <property type="match status" value="1"/>
</dbReference>
<sequence length="450" mass="47001">MTTQSCDVVVVGLGPGGEAAATQLAKAGLEVVGIDERLVGGECPYFGCIPSKMIIRGADALGEARRVPEFAGASQVEPDWTPVATRIRDEATDDWDDAVAVKRLQDAGVTFVRGHGRLAGPKAIEVGEHRYEARRGVVLNTGTRPAAPPIEGLADTPYWTNRDVLRSESLPASLAVIGGGPIGAELAQAIGRFGVRVTLVEIGPRILGPEEPEAGDLLAEVMTKEGVQVLADVEIASVSYAEGHFTLDLGDQQVTADKLLVAAGRAPNLDDVGLETVGLDPTARTLETDEHMAVQDGLWAIGDIAGHGAFTHMSMYEAQIAARAILGTEGFVADYRAVPHVTFTDPEVGGVGMTEKQAREAGLTVAVGTQDLSANTRGWIAKAQGLIKLVADTDRDVLVGGTVVGPAGGEILGMITMAVHAEVPIATLRSMVGAYPTLHRGFSEALADLT</sequence>
<evidence type="ECO:0000256" key="3">
    <source>
        <dbReference type="ARBA" id="ARBA00022827"/>
    </source>
</evidence>
<protein>
    <submittedName>
        <fullName evidence="9">NAD(P)/FAD-dependent oxidoreductase</fullName>
    </submittedName>
</protein>
<organism evidence="9 10">
    <name type="scientific">Nocardioides mangrovicus</name>
    <dbReference type="NCBI Taxonomy" id="2478913"/>
    <lineage>
        <taxon>Bacteria</taxon>
        <taxon>Bacillati</taxon>
        <taxon>Actinomycetota</taxon>
        <taxon>Actinomycetes</taxon>
        <taxon>Propionibacteriales</taxon>
        <taxon>Nocardioidaceae</taxon>
        <taxon>Nocardioides</taxon>
    </lineage>
</organism>
<dbReference type="RefSeq" id="WP_121805187.1">
    <property type="nucleotide sequence ID" value="NZ_RDBE01000005.1"/>
</dbReference>
<keyword evidence="5" id="KW-0547">Nucleotide-binding</keyword>
<proteinExistence type="inferred from homology"/>
<dbReference type="InterPro" id="IPR023753">
    <property type="entry name" value="FAD/NAD-binding_dom"/>
</dbReference>
<dbReference type="Proteomes" id="UP000281708">
    <property type="component" value="Unassembled WGS sequence"/>
</dbReference>
<keyword evidence="2" id="KW-0285">Flavoprotein</keyword>
<feature type="disulfide bond" description="Redox-active" evidence="6">
    <location>
        <begin position="43"/>
        <end position="48"/>
    </location>
</feature>
<dbReference type="PANTHER" id="PTHR43014:SF2">
    <property type="entry name" value="MERCURIC REDUCTASE"/>
    <property type="match status" value="1"/>
</dbReference>
<dbReference type="PANTHER" id="PTHR43014">
    <property type="entry name" value="MERCURIC REDUCTASE"/>
    <property type="match status" value="1"/>
</dbReference>
<evidence type="ECO:0000313" key="10">
    <source>
        <dbReference type="Proteomes" id="UP000281708"/>
    </source>
</evidence>
<dbReference type="InterPro" id="IPR001100">
    <property type="entry name" value="Pyr_nuc-diS_OxRdtase"/>
</dbReference>
<comment type="cofactor">
    <cofactor evidence="5">
        <name>FAD</name>
        <dbReference type="ChEBI" id="CHEBI:57692"/>
    </cofactor>
    <text evidence="5">Binds 1 FAD per subunit.</text>
</comment>
<dbReference type="EMBL" id="RDBE01000005">
    <property type="protein sequence ID" value="RLV50210.1"/>
    <property type="molecule type" value="Genomic_DNA"/>
</dbReference>
<dbReference type="InterPro" id="IPR036188">
    <property type="entry name" value="FAD/NAD-bd_sf"/>
</dbReference>
<feature type="binding site" evidence="5">
    <location>
        <position position="264"/>
    </location>
    <ligand>
        <name>NAD(+)</name>
        <dbReference type="ChEBI" id="CHEBI:57540"/>
    </ligand>
</feature>
<feature type="binding site" evidence="5">
    <location>
        <position position="116"/>
    </location>
    <ligand>
        <name>FAD</name>
        <dbReference type="ChEBI" id="CHEBI:57692"/>
    </ligand>
</feature>
<dbReference type="Pfam" id="PF07992">
    <property type="entry name" value="Pyr_redox_2"/>
    <property type="match status" value="1"/>
</dbReference>
<feature type="domain" description="Pyridine nucleotide-disulphide oxidoreductase dimerisation" evidence="7">
    <location>
        <begin position="338"/>
        <end position="445"/>
    </location>
</feature>
<dbReference type="InterPro" id="IPR004099">
    <property type="entry name" value="Pyr_nucl-diS_OxRdtase_dimer"/>
</dbReference>
<feature type="binding site" evidence="5">
    <location>
        <position position="303"/>
    </location>
    <ligand>
        <name>FAD</name>
        <dbReference type="ChEBI" id="CHEBI:57692"/>
    </ligand>
</feature>
<dbReference type="PIRSF" id="PIRSF000350">
    <property type="entry name" value="Mercury_reductase_MerA"/>
    <property type="match status" value="1"/>
</dbReference>
<feature type="binding site" evidence="5">
    <location>
        <position position="52"/>
    </location>
    <ligand>
        <name>FAD</name>
        <dbReference type="ChEBI" id="CHEBI:57692"/>
    </ligand>
</feature>
<evidence type="ECO:0000259" key="8">
    <source>
        <dbReference type="Pfam" id="PF07992"/>
    </source>
</evidence>
<dbReference type="GO" id="GO:0003955">
    <property type="term" value="F:NAD(P)H dehydrogenase (quinone) activity"/>
    <property type="evidence" value="ECO:0007669"/>
    <property type="project" value="TreeGrafter"/>
</dbReference>
<dbReference type="GO" id="GO:0050660">
    <property type="term" value="F:flavin adenine dinucleotide binding"/>
    <property type="evidence" value="ECO:0007669"/>
    <property type="project" value="TreeGrafter"/>
</dbReference>
<feature type="binding site" evidence="5">
    <location>
        <begin position="178"/>
        <end position="185"/>
    </location>
    <ligand>
        <name>NAD(+)</name>
        <dbReference type="ChEBI" id="CHEBI:57540"/>
    </ligand>
</feature>
<feature type="binding site" evidence="5">
    <location>
        <position position="201"/>
    </location>
    <ligand>
        <name>NAD(+)</name>
        <dbReference type="ChEBI" id="CHEBI:57540"/>
    </ligand>
</feature>
<evidence type="ECO:0000256" key="5">
    <source>
        <dbReference type="PIRSR" id="PIRSR000350-3"/>
    </source>
</evidence>
<dbReference type="FunFam" id="3.30.390.30:FF:000001">
    <property type="entry name" value="Dihydrolipoyl dehydrogenase"/>
    <property type="match status" value="1"/>
</dbReference>
<dbReference type="Gene3D" id="3.50.50.60">
    <property type="entry name" value="FAD/NAD(P)-binding domain"/>
    <property type="match status" value="2"/>
</dbReference>
<reference evidence="9 10" key="1">
    <citation type="submission" date="2018-10" db="EMBL/GenBank/DDBJ databases">
        <title>Marmoricola sp. 4Q3S-7 whole genome shotgun sequence.</title>
        <authorList>
            <person name="Li F."/>
        </authorList>
    </citation>
    <scope>NUCLEOTIDE SEQUENCE [LARGE SCALE GENOMIC DNA]</scope>
    <source>
        <strain evidence="9 10">4Q3S-7</strain>
    </source>
</reference>
<dbReference type="AlphaFoldDB" id="A0A3L8P479"/>
<dbReference type="Gene3D" id="3.30.390.30">
    <property type="match status" value="1"/>
</dbReference>
<feature type="domain" description="FAD/NAD(P)-binding" evidence="8">
    <location>
        <begin position="7"/>
        <end position="317"/>
    </location>
</feature>
<evidence type="ECO:0000256" key="1">
    <source>
        <dbReference type="ARBA" id="ARBA00007532"/>
    </source>
</evidence>
<name>A0A3L8P479_9ACTN</name>
<comment type="similarity">
    <text evidence="1">Belongs to the class-I pyridine nucleotide-disulfide oxidoreductase family.</text>
</comment>
<dbReference type="SUPFAM" id="SSF55424">
    <property type="entry name" value="FAD/NAD-linked reductases, dimerisation (C-terminal) domain"/>
    <property type="match status" value="1"/>
</dbReference>
<evidence type="ECO:0000313" key="9">
    <source>
        <dbReference type="EMBL" id="RLV50210.1"/>
    </source>
</evidence>
<dbReference type="Pfam" id="PF02852">
    <property type="entry name" value="Pyr_redox_dim"/>
    <property type="match status" value="1"/>
</dbReference>
<evidence type="ECO:0000256" key="4">
    <source>
        <dbReference type="ARBA" id="ARBA00023002"/>
    </source>
</evidence>
<accession>A0A3L8P479</accession>
<dbReference type="PRINTS" id="PR00368">
    <property type="entry name" value="FADPNR"/>
</dbReference>
<evidence type="ECO:0000259" key="7">
    <source>
        <dbReference type="Pfam" id="PF02852"/>
    </source>
</evidence>
<keyword evidence="4" id="KW-0560">Oxidoreductase</keyword>
<keyword evidence="10" id="KW-1185">Reference proteome</keyword>
<dbReference type="InterPro" id="IPR016156">
    <property type="entry name" value="FAD/NAD-linked_Rdtase_dimer_sf"/>
</dbReference>
<keyword evidence="5" id="KW-0520">NAD</keyword>
<evidence type="ECO:0000256" key="6">
    <source>
        <dbReference type="PIRSR" id="PIRSR000350-4"/>
    </source>
</evidence>
<dbReference type="PRINTS" id="PR00411">
    <property type="entry name" value="PNDRDTASEI"/>
</dbReference>
<keyword evidence="3 5" id="KW-0274">FAD</keyword>
<comment type="caution">
    <text evidence="9">The sequence shown here is derived from an EMBL/GenBank/DDBJ whole genome shotgun (WGS) entry which is preliminary data.</text>
</comment>